<evidence type="ECO:0000313" key="5">
    <source>
        <dbReference type="EMBL" id="WXU00729.1"/>
    </source>
</evidence>
<comment type="similarity">
    <text evidence="1 3">Belongs to the pseudouridine synthase RsuA family.</text>
</comment>
<dbReference type="InterPro" id="IPR050343">
    <property type="entry name" value="RsuA_PseudoU_synthase"/>
</dbReference>
<dbReference type="Gene3D" id="3.30.70.1560">
    <property type="entry name" value="Alpha-L RNA-binding motif"/>
    <property type="match status" value="1"/>
</dbReference>
<dbReference type="GO" id="GO:0005829">
    <property type="term" value="C:cytosol"/>
    <property type="evidence" value="ECO:0007669"/>
    <property type="project" value="UniProtKB-ARBA"/>
</dbReference>
<dbReference type="EMBL" id="CP138327">
    <property type="protein sequence ID" value="WXU00729.1"/>
    <property type="molecule type" value="Genomic_DNA"/>
</dbReference>
<accession>A0AAU6PIZ8</accession>
<dbReference type="GO" id="GO:0000455">
    <property type="term" value="P:enzyme-directed rRNA pseudouridine synthesis"/>
    <property type="evidence" value="ECO:0007669"/>
    <property type="project" value="UniProtKB-ARBA"/>
</dbReference>
<reference evidence="5" key="1">
    <citation type="submission" date="2023-10" db="EMBL/GenBank/DDBJ databases">
        <title>The first scallop-associated chemosynthetic bacterial symbiont.</title>
        <authorList>
            <person name="Lin Y.-T."/>
            <person name="Sun J."/>
            <person name="Ip J.C.-H."/>
            <person name="He X."/>
            <person name="Gao Z.-M."/>
            <person name="Perez M."/>
            <person name="Xu T."/>
            <person name="Qian P.-Y."/>
            <person name="Qiu J.-W."/>
        </authorList>
    </citation>
    <scope>NUCLEOTIDE SEQUENCE</scope>
    <source>
        <strain evidence="5">Gill1</strain>
    </source>
</reference>
<dbReference type="InterPro" id="IPR020103">
    <property type="entry name" value="PsdUridine_synth_cat_dom_sf"/>
</dbReference>
<evidence type="ECO:0000256" key="3">
    <source>
        <dbReference type="RuleBase" id="RU003887"/>
    </source>
</evidence>
<dbReference type="Gene3D" id="3.30.70.580">
    <property type="entry name" value="Pseudouridine synthase I, catalytic domain, N-terminal subdomain"/>
    <property type="match status" value="1"/>
</dbReference>
<dbReference type="PANTHER" id="PTHR47683:SF2">
    <property type="entry name" value="RNA-BINDING S4 DOMAIN-CONTAINING PROTEIN"/>
    <property type="match status" value="1"/>
</dbReference>
<dbReference type="PROSITE" id="PS01149">
    <property type="entry name" value="PSI_RSU"/>
    <property type="match status" value="1"/>
</dbReference>
<dbReference type="EC" id="5.4.99.-" evidence="3"/>
<protein>
    <recommendedName>
        <fullName evidence="3">Pseudouridine synthase</fullName>
        <ecNumber evidence="3">5.4.99.-</ecNumber>
    </recommendedName>
</protein>
<dbReference type="InterPro" id="IPR018496">
    <property type="entry name" value="PsdUridine_synth_RsuA/RluB_CS"/>
</dbReference>
<dbReference type="SUPFAM" id="SSF55120">
    <property type="entry name" value="Pseudouridine synthase"/>
    <property type="match status" value="1"/>
</dbReference>
<dbReference type="InterPro" id="IPR042092">
    <property type="entry name" value="PsdUridine_s_RsuA/RluB/E/F_cat"/>
</dbReference>
<dbReference type="Pfam" id="PF00849">
    <property type="entry name" value="PseudoU_synth_2"/>
    <property type="match status" value="1"/>
</dbReference>
<organism evidence="5">
    <name type="scientific">Catillopecten margaritatus gill symbiont</name>
    <dbReference type="NCBI Taxonomy" id="3083288"/>
    <lineage>
        <taxon>Bacteria</taxon>
        <taxon>Pseudomonadati</taxon>
        <taxon>Pseudomonadota</taxon>
        <taxon>Gammaproteobacteria</taxon>
        <taxon>sulfur-oxidizing symbionts</taxon>
    </lineage>
</organism>
<dbReference type="GO" id="GO:0003723">
    <property type="term" value="F:RNA binding"/>
    <property type="evidence" value="ECO:0007669"/>
    <property type="project" value="InterPro"/>
</dbReference>
<feature type="domain" description="Pseudouridine synthase RsuA/RluA-like" evidence="4">
    <location>
        <begin position="13"/>
        <end position="156"/>
    </location>
</feature>
<evidence type="ECO:0000259" key="4">
    <source>
        <dbReference type="Pfam" id="PF00849"/>
    </source>
</evidence>
<dbReference type="InterPro" id="IPR020094">
    <property type="entry name" value="TruA/RsuA/RluB/E/F_N"/>
</dbReference>
<dbReference type="PANTHER" id="PTHR47683">
    <property type="entry name" value="PSEUDOURIDINE SYNTHASE FAMILY PROTEIN-RELATED"/>
    <property type="match status" value="1"/>
</dbReference>
<keyword evidence="2 3" id="KW-0413">Isomerase</keyword>
<proteinExistence type="inferred from homology"/>
<sequence>MLLSPALKMCMANLILFNKPFGVLCQFSGDAKNLSKFINEKGFYPAGRLDKDSEGLLLLTDDGKLQHQISHPKFDKEKTYLAQVEGEATDEAITKLCKGVILKDGLTKPAKVKIVNQPDWLWGRSPPIRERKNIPTSWIELKITEGKNRQVRRMTASVGFPTLRLIRTQIGDWKLNKIKLGKYERL</sequence>
<dbReference type="InterPro" id="IPR000748">
    <property type="entry name" value="PsdUridine_synth_RsuA/RluB/E/F"/>
</dbReference>
<dbReference type="FunFam" id="3.30.70.1560:FF:000001">
    <property type="entry name" value="Pseudouridine synthase"/>
    <property type="match status" value="1"/>
</dbReference>
<name>A0AAU6PIZ8_9GAMM</name>
<evidence type="ECO:0000256" key="1">
    <source>
        <dbReference type="ARBA" id="ARBA00008348"/>
    </source>
</evidence>
<dbReference type="InterPro" id="IPR006145">
    <property type="entry name" value="PsdUridine_synth_RsuA/RluA"/>
</dbReference>
<gene>
    <name evidence="5" type="primary">rluE</name>
    <name evidence="5" type="ORF">Ctma_1458</name>
</gene>
<dbReference type="GO" id="GO:0120159">
    <property type="term" value="F:rRNA pseudouridine synthase activity"/>
    <property type="evidence" value="ECO:0007669"/>
    <property type="project" value="UniProtKB-ARBA"/>
</dbReference>
<dbReference type="AlphaFoldDB" id="A0AAU6PIZ8"/>
<dbReference type="NCBIfam" id="TIGR00093">
    <property type="entry name" value="pseudouridine synthase"/>
    <property type="match status" value="1"/>
</dbReference>
<evidence type="ECO:0000256" key="2">
    <source>
        <dbReference type="ARBA" id="ARBA00023235"/>
    </source>
</evidence>